<comment type="similarity">
    <text evidence="1 3">Belongs to the TPP enzyme family.</text>
</comment>
<organism evidence="7 8">
    <name type="scientific">Alloyangia pacifica</name>
    <dbReference type="NCBI Taxonomy" id="311180"/>
    <lineage>
        <taxon>Bacteria</taxon>
        <taxon>Pseudomonadati</taxon>
        <taxon>Pseudomonadota</taxon>
        <taxon>Alphaproteobacteria</taxon>
        <taxon>Rhodobacterales</taxon>
        <taxon>Roseobacteraceae</taxon>
        <taxon>Alloyangia</taxon>
    </lineage>
</organism>
<proteinExistence type="inferred from homology"/>
<name>A0A1I6UVC7_9RHOB</name>
<dbReference type="InterPro" id="IPR011766">
    <property type="entry name" value="TPP_enzyme_TPP-bd"/>
</dbReference>
<evidence type="ECO:0000259" key="4">
    <source>
        <dbReference type="Pfam" id="PF00205"/>
    </source>
</evidence>
<dbReference type="RefSeq" id="WP_092430244.1">
    <property type="nucleotide sequence ID" value="NZ_FNCL01000018.1"/>
</dbReference>
<evidence type="ECO:0000259" key="6">
    <source>
        <dbReference type="Pfam" id="PF02776"/>
    </source>
</evidence>
<dbReference type="GO" id="GO:0009097">
    <property type="term" value="P:isoleucine biosynthetic process"/>
    <property type="evidence" value="ECO:0007669"/>
    <property type="project" value="TreeGrafter"/>
</dbReference>
<dbReference type="GO" id="GO:0003984">
    <property type="term" value="F:acetolactate synthase activity"/>
    <property type="evidence" value="ECO:0007669"/>
    <property type="project" value="TreeGrafter"/>
</dbReference>
<dbReference type="Pfam" id="PF02776">
    <property type="entry name" value="TPP_enzyme_N"/>
    <property type="match status" value="1"/>
</dbReference>
<feature type="domain" description="Thiamine pyrophosphate enzyme N-terminal TPP-binding" evidence="6">
    <location>
        <begin position="1"/>
        <end position="115"/>
    </location>
</feature>
<protein>
    <submittedName>
        <fullName evidence="7">Acetolactate synthase-1/2/3 large subunit</fullName>
    </submittedName>
</protein>
<sequence>MRGADILVEMLVGYGVEVVFGVPGDTNVPFYEALQGREHEIRHVMARDERSAGYMADAYGRFTKKPGVFECPSGAGAMYSLPPVAESNSSSVPVILLTIDIPLPGEGRGVLTELDCARLFDPITKMSVQVKSAEKLPEIIRRAFRVACSGKPGAVHLQIPEDMLMAEVDPARVSLHVEEECREFPAYPTLPAPEKLDTLLQLLRASSKPLIVSGGGVNRACAGPDVTELAEKLNIPVCTTMTGQGTMPDDHPLAVGVIGDNGFHPHANWALEHADFVLFVGSKMGSVVTIGWTFPKITLNKRVAQIDIDPEIMANNYENALSVPGDAMLVLRKLNELAGADPDREQAARTQPWVDELNAMRAEFWENAESLLGADSSPLRPERAVRCFNEALEAYGKPALIYSDAGTPTPHMTRFLKLQDPRTRFAIPRAFGGLGSALPATVGAWFADKSRRPVGMFGDGSFGMSVGELETLVRLQVPAILLLFNNGTFGWIKGLHRLRGHNQCFGVDFMPPRGQAIAEAFGLTAWTAKDAASLDDALKQAFDHTKGPCLIDIHVESIADRVPPVYSWLSKMGKDPLSTAAEEISYL</sequence>
<dbReference type="GO" id="GO:0030976">
    <property type="term" value="F:thiamine pyrophosphate binding"/>
    <property type="evidence" value="ECO:0007669"/>
    <property type="project" value="InterPro"/>
</dbReference>
<dbReference type="Gene3D" id="3.40.50.970">
    <property type="match status" value="2"/>
</dbReference>
<feature type="domain" description="Thiamine pyrophosphate enzyme central" evidence="4">
    <location>
        <begin position="197"/>
        <end position="334"/>
    </location>
</feature>
<accession>A0A1I6UVC7</accession>
<dbReference type="Gene3D" id="3.40.50.1220">
    <property type="entry name" value="TPP-binding domain"/>
    <property type="match status" value="1"/>
</dbReference>
<dbReference type="GO" id="GO:0000287">
    <property type="term" value="F:magnesium ion binding"/>
    <property type="evidence" value="ECO:0007669"/>
    <property type="project" value="InterPro"/>
</dbReference>
<dbReference type="OrthoDB" id="4494979at2"/>
<dbReference type="CDD" id="cd00568">
    <property type="entry name" value="TPP_enzymes"/>
    <property type="match status" value="1"/>
</dbReference>
<dbReference type="InterPro" id="IPR045229">
    <property type="entry name" value="TPP_enz"/>
</dbReference>
<dbReference type="FunFam" id="3.40.50.970:FF:000007">
    <property type="entry name" value="Acetolactate synthase"/>
    <property type="match status" value="1"/>
</dbReference>
<reference evidence="8" key="1">
    <citation type="submission" date="2016-10" db="EMBL/GenBank/DDBJ databases">
        <authorList>
            <person name="Varghese N."/>
            <person name="Submissions S."/>
        </authorList>
    </citation>
    <scope>NUCLEOTIDE SEQUENCE [LARGE SCALE GENOMIC DNA]</scope>
    <source>
        <strain evidence="8">DSM 26894</strain>
    </source>
</reference>
<dbReference type="PANTHER" id="PTHR18968:SF13">
    <property type="entry name" value="ACETOLACTATE SYNTHASE CATALYTIC SUBUNIT, MITOCHONDRIAL"/>
    <property type="match status" value="1"/>
</dbReference>
<evidence type="ECO:0000313" key="8">
    <source>
        <dbReference type="Proteomes" id="UP000199392"/>
    </source>
</evidence>
<gene>
    <name evidence="7" type="ORF">SAMN04488050_10929</name>
</gene>
<evidence type="ECO:0000259" key="5">
    <source>
        <dbReference type="Pfam" id="PF02775"/>
    </source>
</evidence>
<feature type="domain" description="Thiamine pyrophosphate enzyme TPP-binding" evidence="5">
    <location>
        <begin position="404"/>
        <end position="553"/>
    </location>
</feature>
<evidence type="ECO:0000256" key="2">
    <source>
        <dbReference type="ARBA" id="ARBA00023052"/>
    </source>
</evidence>
<dbReference type="CDD" id="cd07035">
    <property type="entry name" value="TPP_PYR_POX_like"/>
    <property type="match status" value="1"/>
</dbReference>
<dbReference type="InterPro" id="IPR029035">
    <property type="entry name" value="DHS-like_NAD/FAD-binding_dom"/>
</dbReference>
<dbReference type="PANTHER" id="PTHR18968">
    <property type="entry name" value="THIAMINE PYROPHOSPHATE ENZYMES"/>
    <property type="match status" value="1"/>
</dbReference>
<keyword evidence="8" id="KW-1185">Reference proteome</keyword>
<dbReference type="InterPro" id="IPR012001">
    <property type="entry name" value="Thiamin_PyroP_enz_TPP-bd_dom"/>
</dbReference>
<keyword evidence="2 3" id="KW-0786">Thiamine pyrophosphate</keyword>
<dbReference type="SUPFAM" id="SSF52518">
    <property type="entry name" value="Thiamin diphosphate-binding fold (THDP-binding)"/>
    <property type="match status" value="2"/>
</dbReference>
<dbReference type="SUPFAM" id="SSF52467">
    <property type="entry name" value="DHS-like NAD/FAD-binding domain"/>
    <property type="match status" value="1"/>
</dbReference>
<dbReference type="Pfam" id="PF00205">
    <property type="entry name" value="TPP_enzyme_M"/>
    <property type="match status" value="1"/>
</dbReference>
<dbReference type="GO" id="GO:0009099">
    <property type="term" value="P:L-valine biosynthetic process"/>
    <property type="evidence" value="ECO:0007669"/>
    <property type="project" value="TreeGrafter"/>
</dbReference>
<dbReference type="GO" id="GO:0005948">
    <property type="term" value="C:acetolactate synthase complex"/>
    <property type="evidence" value="ECO:0007669"/>
    <property type="project" value="TreeGrafter"/>
</dbReference>
<evidence type="ECO:0000256" key="1">
    <source>
        <dbReference type="ARBA" id="ARBA00007812"/>
    </source>
</evidence>
<dbReference type="Pfam" id="PF02775">
    <property type="entry name" value="TPP_enzyme_C"/>
    <property type="match status" value="1"/>
</dbReference>
<evidence type="ECO:0000313" key="7">
    <source>
        <dbReference type="EMBL" id="SFT05336.1"/>
    </source>
</evidence>
<dbReference type="STRING" id="311180.SAMN04488050_10929"/>
<dbReference type="GO" id="GO:0050660">
    <property type="term" value="F:flavin adenine dinucleotide binding"/>
    <property type="evidence" value="ECO:0007669"/>
    <property type="project" value="TreeGrafter"/>
</dbReference>
<evidence type="ECO:0000256" key="3">
    <source>
        <dbReference type="RuleBase" id="RU362132"/>
    </source>
</evidence>
<dbReference type="InterPro" id="IPR012000">
    <property type="entry name" value="Thiamin_PyroP_enz_cen_dom"/>
</dbReference>
<dbReference type="Proteomes" id="UP000199392">
    <property type="component" value="Unassembled WGS sequence"/>
</dbReference>
<dbReference type="InterPro" id="IPR029061">
    <property type="entry name" value="THDP-binding"/>
</dbReference>
<dbReference type="AlphaFoldDB" id="A0A1I6UVC7"/>
<dbReference type="EMBL" id="FOZW01000009">
    <property type="protein sequence ID" value="SFT05336.1"/>
    <property type="molecule type" value="Genomic_DNA"/>
</dbReference>